<feature type="transmembrane region" description="Helical" evidence="1">
    <location>
        <begin position="124"/>
        <end position="144"/>
    </location>
</feature>
<feature type="transmembrane region" description="Helical" evidence="1">
    <location>
        <begin position="164"/>
        <end position="184"/>
    </location>
</feature>
<gene>
    <name evidence="2" type="ORF">D5R95_05865</name>
</gene>
<organism evidence="2 3">
    <name type="scientific">Methanosalsum natronophilum</name>
    <dbReference type="NCBI Taxonomy" id="768733"/>
    <lineage>
        <taxon>Archaea</taxon>
        <taxon>Methanobacteriati</taxon>
        <taxon>Methanobacteriota</taxon>
        <taxon>Stenosarchaea group</taxon>
        <taxon>Methanomicrobia</taxon>
        <taxon>Methanosarcinales</taxon>
        <taxon>Methanosarcinaceae</taxon>
        <taxon>Methanosalsum</taxon>
    </lineage>
</organism>
<sequence length="199" mass="23242">MFSVLFYVLSFFVIIFLFFIITPITLVINVRRKNQTINNYIQIKFLFISYKFKFNRISPPKSKGEKKPTDTKIETHCNEEDIKTLIPLVKNLLYPSGKLAKSLLKKTRINNISLDLEFGLKDPFITGLLCGYLYSLTAILKQLAQKSYLGINPNFNSDVFGYKGIIIFQIQIYKIIPGFVSFFLNRDLWKSIWKILMTR</sequence>
<evidence type="ECO:0000313" key="3">
    <source>
        <dbReference type="Proteomes" id="UP000284763"/>
    </source>
</evidence>
<comment type="caution">
    <text evidence="2">The sequence shown here is derived from an EMBL/GenBank/DDBJ whole genome shotgun (WGS) entry which is preliminary data.</text>
</comment>
<dbReference type="Proteomes" id="UP000284763">
    <property type="component" value="Unassembled WGS sequence"/>
</dbReference>
<keyword evidence="1" id="KW-0812">Transmembrane</keyword>
<dbReference type="EMBL" id="QZAB01000369">
    <property type="protein sequence ID" value="RQD84163.1"/>
    <property type="molecule type" value="Genomic_DNA"/>
</dbReference>
<protein>
    <submittedName>
        <fullName evidence="2">DUF2953 domain-containing protein</fullName>
    </submittedName>
</protein>
<reference evidence="2 3" key="1">
    <citation type="submission" date="2018-08" db="EMBL/GenBank/DDBJ databases">
        <title>The metabolism and importance of syntrophic acetate oxidation coupled to methane or sulfide production in haloalkaline environments.</title>
        <authorList>
            <person name="Timmers P.H.A."/>
            <person name="Vavourakis C.D."/>
            <person name="Sorokin D.Y."/>
            <person name="Sinninghe Damste J.S."/>
            <person name="Muyzer G."/>
            <person name="Stams A.J.M."/>
            <person name="Plugge C.M."/>
        </authorList>
    </citation>
    <scope>NUCLEOTIDE SEQUENCE [LARGE SCALE GENOMIC DNA]</scope>
    <source>
        <strain evidence="2">MSAO_Arc3</strain>
    </source>
</reference>
<evidence type="ECO:0000313" key="2">
    <source>
        <dbReference type="EMBL" id="RQD84163.1"/>
    </source>
</evidence>
<dbReference type="InterPro" id="IPR021338">
    <property type="entry name" value="DUF2953"/>
</dbReference>
<name>A0A3R8CBT9_9EURY</name>
<dbReference type="Pfam" id="PF11167">
    <property type="entry name" value="DUF2953"/>
    <property type="match status" value="1"/>
</dbReference>
<proteinExistence type="predicted"/>
<evidence type="ECO:0000256" key="1">
    <source>
        <dbReference type="SAM" id="Phobius"/>
    </source>
</evidence>
<keyword evidence="1" id="KW-0472">Membrane</keyword>
<dbReference type="AlphaFoldDB" id="A0A3R8CBT9"/>
<keyword evidence="1" id="KW-1133">Transmembrane helix</keyword>
<accession>A0A3R8CBT9</accession>
<feature type="transmembrane region" description="Helical" evidence="1">
    <location>
        <begin position="6"/>
        <end position="28"/>
    </location>
</feature>